<proteinExistence type="inferred from homology"/>
<sequence length="343" mass="36542">MKKIVGLIVSLTLLAGILAGCAGTSAGSQTPPPESSPPAAQTETPEAGSPDASAAAWPRTVEDSLGKQITLEKKPERVALLDFGYIETMYALEIPPIASILAVQTIKGFGTLQPYAADVQVQELGTGAAPNLEKLAELQPDFILLTAEKEHLDMTVYEAVSKIAPVVAFNIPDWKAQLRAFAECLGAEEKAAAFISDTEALIAASRGKLAGYSDKTVALMFERLGKPGEFVITGSTENPVWFNAEDGLGLTPPDGYPKAREFISLEGLAEMNPDYLFLFGTVTPDGDGYKQLYLTEETKASSVWQSLNAVKNGHVYYLDAAVRAAGPLSIQLGIETIVESMTK</sequence>
<protein>
    <submittedName>
        <fullName evidence="8">Iron complex transport system substrate-binding protein</fullName>
    </submittedName>
</protein>
<dbReference type="OrthoDB" id="9816357at2"/>
<evidence type="ECO:0000259" key="7">
    <source>
        <dbReference type="PROSITE" id="PS50983"/>
    </source>
</evidence>
<dbReference type="EMBL" id="FQXV01000010">
    <property type="protein sequence ID" value="SHI14658.1"/>
    <property type="molecule type" value="Genomic_DNA"/>
</dbReference>
<reference evidence="8 9" key="1">
    <citation type="submission" date="2016-11" db="EMBL/GenBank/DDBJ databases">
        <authorList>
            <person name="Jaros S."/>
            <person name="Januszkiewicz K."/>
            <person name="Wedrychowicz H."/>
        </authorList>
    </citation>
    <scope>NUCLEOTIDE SEQUENCE [LARGE SCALE GENOMIC DNA]</scope>
    <source>
        <strain evidence="8 9">DSM 10068</strain>
    </source>
</reference>
<dbReference type="STRING" id="1123282.SAMN02745823_02769"/>
<dbReference type="SUPFAM" id="SSF53807">
    <property type="entry name" value="Helical backbone' metal receptor"/>
    <property type="match status" value="1"/>
</dbReference>
<dbReference type="GO" id="GO:0030288">
    <property type="term" value="C:outer membrane-bounded periplasmic space"/>
    <property type="evidence" value="ECO:0007669"/>
    <property type="project" value="TreeGrafter"/>
</dbReference>
<dbReference type="GO" id="GO:1901678">
    <property type="term" value="P:iron coordination entity transport"/>
    <property type="evidence" value="ECO:0007669"/>
    <property type="project" value="UniProtKB-ARBA"/>
</dbReference>
<feature type="domain" description="Fe/B12 periplasmic-binding" evidence="7">
    <location>
        <begin position="77"/>
        <end position="343"/>
    </location>
</feature>
<keyword evidence="4 6" id="KW-0732">Signal</keyword>
<dbReference type="PANTHER" id="PTHR30532">
    <property type="entry name" value="IRON III DICITRATE-BINDING PERIPLASMIC PROTEIN"/>
    <property type="match status" value="1"/>
</dbReference>
<dbReference type="Pfam" id="PF01497">
    <property type="entry name" value="Peripla_BP_2"/>
    <property type="match status" value="1"/>
</dbReference>
<dbReference type="InterPro" id="IPR051313">
    <property type="entry name" value="Bact_iron-sidero_bind"/>
</dbReference>
<evidence type="ECO:0000256" key="2">
    <source>
        <dbReference type="ARBA" id="ARBA00008814"/>
    </source>
</evidence>
<keyword evidence="3" id="KW-0813">Transport</keyword>
<evidence type="ECO:0000256" key="3">
    <source>
        <dbReference type="ARBA" id="ARBA00022448"/>
    </source>
</evidence>
<evidence type="ECO:0000256" key="1">
    <source>
        <dbReference type="ARBA" id="ARBA00004196"/>
    </source>
</evidence>
<accession>A0A1M5YS38</accession>
<dbReference type="RefSeq" id="WP_073080093.1">
    <property type="nucleotide sequence ID" value="NZ_FQXV01000010.1"/>
</dbReference>
<evidence type="ECO:0000256" key="5">
    <source>
        <dbReference type="SAM" id="MobiDB-lite"/>
    </source>
</evidence>
<evidence type="ECO:0000256" key="6">
    <source>
        <dbReference type="SAM" id="SignalP"/>
    </source>
</evidence>
<feature type="chain" id="PRO_5039691938" evidence="6">
    <location>
        <begin position="23"/>
        <end position="343"/>
    </location>
</feature>
<evidence type="ECO:0000313" key="9">
    <source>
        <dbReference type="Proteomes" id="UP000183995"/>
    </source>
</evidence>
<dbReference type="AlphaFoldDB" id="A0A1M5YS38"/>
<keyword evidence="9" id="KW-1185">Reference proteome</keyword>
<organism evidence="8 9">
    <name type="scientific">Sporobacter termitidis DSM 10068</name>
    <dbReference type="NCBI Taxonomy" id="1123282"/>
    <lineage>
        <taxon>Bacteria</taxon>
        <taxon>Bacillati</taxon>
        <taxon>Bacillota</taxon>
        <taxon>Clostridia</taxon>
        <taxon>Eubacteriales</taxon>
        <taxon>Oscillospiraceae</taxon>
        <taxon>Sporobacter</taxon>
    </lineage>
</organism>
<dbReference type="PROSITE" id="PS50983">
    <property type="entry name" value="FE_B12_PBP"/>
    <property type="match status" value="1"/>
</dbReference>
<dbReference type="PANTHER" id="PTHR30532:SF24">
    <property type="entry name" value="FERRIC ENTEROBACTIN-BINDING PERIPLASMIC PROTEIN FEPB"/>
    <property type="match status" value="1"/>
</dbReference>
<comment type="subcellular location">
    <subcellularLocation>
        <location evidence="1">Cell envelope</location>
    </subcellularLocation>
</comment>
<feature type="region of interest" description="Disordered" evidence="5">
    <location>
        <begin position="24"/>
        <end position="57"/>
    </location>
</feature>
<evidence type="ECO:0000313" key="8">
    <source>
        <dbReference type="EMBL" id="SHI14658.1"/>
    </source>
</evidence>
<feature type="signal peptide" evidence="6">
    <location>
        <begin position="1"/>
        <end position="22"/>
    </location>
</feature>
<dbReference type="Gene3D" id="3.40.50.1980">
    <property type="entry name" value="Nitrogenase molybdenum iron protein domain"/>
    <property type="match status" value="2"/>
</dbReference>
<dbReference type="InterPro" id="IPR002491">
    <property type="entry name" value="ABC_transptr_periplasmic_BD"/>
</dbReference>
<name>A0A1M5YS38_9FIRM</name>
<evidence type="ECO:0000256" key="4">
    <source>
        <dbReference type="ARBA" id="ARBA00022729"/>
    </source>
</evidence>
<dbReference type="Proteomes" id="UP000183995">
    <property type="component" value="Unassembled WGS sequence"/>
</dbReference>
<gene>
    <name evidence="8" type="ORF">SAMN02745823_02769</name>
</gene>
<dbReference type="PROSITE" id="PS51257">
    <property type="entry name" value="PROKAR_LIPOPROTEIN"/>
    <property type="match status" value="1"/>
</dbReference>
<comment type="similarity">
    <text evidence="2">Belongs to the bacterial solute-binding protein 8 family.</text>
</comment>